<comment type="caution">
    <text evidence="2">The sequence shown here is derived from an EMBL/GenBank/DDBJ whole genome shotgun (WGS) entry which is preliminary data.</text>
</comment>
<dbReference type="Proteomes" id="UP000828390">
    <property type="component" value="Unassembled WGS sequence"/>
</dbReference>
<evidence type="ECO:0000313" key="2">
    <source>
        <dbReference type="EMBL" id="KAH3818158.1"/>
    </source>
</evidence>
<organism evidence="2 3">
    <name type="scientific">Dreissena polymorpha</name>
    <name type="common">Zebra mussel</name>
    <name type="synonym">Mytilus polymorpha</name>
    <dbReference type="NCBI Taxonomy" id="45954"/>
    <lineage>
        <taxon>Eukaryota</taxon>
        <taxon>Metazoa</taxon>
        <taxon>Spiralia</taxon>
        <taxon>Lophotrochozoa</taxon>
        <taxon>Mollusca</taxon>
        <taxon>Bivalvia</taxon>
        <taxon>Autobranchia</taxon>
        <taxon>Heteroconchia</taxon>
        <taxon>Euheterodonta</taxon>
        <taxon>Imparidentia</taxon>
        <taxon>Neoheterodontei</taxon>
        <taxon>Myida</taxon>
        <taxon>Dreissenoidea</taxon>
        <taxon>Dreissenidae</taxon>
        <taxon>Dreissena</taxon>
    </lineage>
</organism>
<sequence length="112" mass="13012">MQSHACPNLYLGKKHNRSLVHGIYYPSTKRIRKICLTQERERRSRKRKSTSTVIMNPLNLKPSTSGMGNVSGSDDESIDDDEEVCCVYGKFYLPNDDTRQYVKIMIWTYCDK</sequence>
<evidence type="ECO:0000256" key="1">
    <source>
        <dbReference type="SAM" id="MobiDB-lite"/>
    </source>
</evidence>
<reference evidence="2" key="2">
    <citation type="submission" date="2020-11" db="EMBL/GenBank/DDBJ databases">
        <authorList>
            <person name="McCartney M.A."/>
            <person name="Auch B."/>
            <person name="Kono T."/>
            <person name="Mallez S."/>
            <person name="Becker A."/>
            <person name="Gohl D.M."/>
            <person name="Silverstein K.A.T."/>
            <person name="Koren S."/>
            <person name="Bechman K.B."/>
            <person name="Herman A."/>
            <person name="Abrahante J.E."/>
            <person name="Garbe J."/>
        </authorList>
    </citation>
    <scope>NUCLEOTIDE SEQUENCE</scope>
    <source>
        <strain evidence="2">Duluth1</strain>
        <tissue evidence="2">Whole animal</tissue>
    </source>
</reference>
<feature type="compositionally biased region" description="Polar residues" evidence="1">
    <location>
        <begin position="61"/>
        <end position="70"/>
    </location>
</feature>
<accession>A0A9D4GMA1</accession>
<gene>
    <name evidence="2" type="ORF">DPMN_119754</name>
</gene>
<protein>
    <submittedName>
        <fullName evidence="2">Uncharacterized protein</fullName>
    </submittedName>
</protein>
<reference evidence="2" key="1">
    <citation type="journal article" date="2019" name="bioRxiv">
        <title>The Genome of the Zebra Mussel, Dreissena polymorpha: A Resource for Invasive Species Research.</title>
        <authorList>
            <person name="McCartney M.A."/>
            <person name="Auch B."/>
            <person name="Kono T."/>
            <person name="Mallez S."/>
            <person name="Zhang Y."/>
            <person name="Obille A."/>
            <person name="Becker A."/>
            <person name="Abrahante J.E."/>
            <person name="Garbe J."/>
            <person name="Badalamenti J.P."/>
            <person name="Herman A."/>
            <person name="Mangelson H."/>
            <person name="Liachko I."/>
            <person name="Sullivan S."/>
            <person name="Sone E.D."/>
            <person name="Koren S."/>
            <person name="Silverstein K.A.T."/>
            <person name="Beckman K.B."/>
            <person name="Gohl D.M."/>
        </authorList>
    </citation>
    <scope>NUCLEOTIDE SEQUENCE</scope>
    <source>
        <strain evidence="2">Duluth1</strain>
        <tissue evidence="2">Whole animal</tissue>
    </source>
</reference>
<feature type="region of interest" description="Disordered" evidence="1">
    <location>
        <begin position="38"/>
        <end position="78"/>
    </location>
</feature>
<dbReference type="AlphaFoldDB" id="A0A9D4GMA1"/>
<keyword evidence="3" id="KW-1185">Reference proteome</keyword>
<proteinExistence type="predicted"/>
<evidence type="ECO:0000313" key="3">
    <source>
        <dbReference type="Proteomes" id="UP000828390"/>
    </source>
</evidence>
<dbReference type="EMBL" id="JAIWYP010000005">
    <property type="protein sequence ID" value="KAH3818158.1"/>
    <property type="molecule type" value="Genomic_DNA"/>
</dbReference>
<name>A0A9D4GMA1_DREPO</name>